<dbReference type="Gene3D" id="3.40.50.300">
    <property type="entry name" value="P-loop containing nucleotide triphosphate hydrolases"/>
    <property type="match status" value="1"/>
</dbReference>
<dbReference type="InterPro" id="IPR007743">
    <property type="entry name" value="Immunity-related_GTPase-like"/>
</dbReference>
<dbReference type="GO" id="GO:0005789">
    <property type="term" value="C:endoplasmic reticulum membrane"/>
    <property type="evidence" value="ECO:0007669"/>
    <property type="project" value="TreeGrafter"/>
</dbReference>
<dbReference type="GO" id="GO:0005525">
    <property type="term" value="F:GTP binding"/>
    <property type="evidence" value="ECO:0007669"/>
    <property type="project" value="UniProtKB-KW"/>
</dbReference>
<dbReference type="Proteomes" id="UP001152836">
    <property type="component" value="Unassembled WGS sequence"/>
</dbReference>
<name>A0AAU9ZXZ3_PHORO</name>
<sequence>MGQLFSDIAQDEGHGDLESSFTAYFKKIKTENTIISQETTHLIEFHLKKGNIQGANSVISDALKNIDNVPINIAVTGESGAGKSSFINALRGVRSEDKGAAEVGVIETTMKITAYNHPKIKTLTLWDLPGIGTMKFPPKDYLDKVKFQKYDFFIIVSATRFTKHELELAKAIRFMKKNYYFVRTKIDIDLENEKTTKPRTFDREKILERIRSYCMNNFIQNNMDAPQIFLVSNQYLSLYDFPVLMDTLIKDLPAQKRHSFMLSMSNVTEAAIDKKHESMQQTVWLEAIKDGILATAPAVGILRDDVEKMKVKLNYYRFVFGVDDESLEFMAKDSQVPVEQLKKVIKSPYLLETKKVETLGETFLKYLEKFASANGGLLATGLYFRKTFYFHHIFLDTVTEDAKILLRVTYSKK</sequence>
<dbReference type="SUPFAM" id="SSF52540">
    <property type="entry name" value="P-loop containing nucleoside triphosphate hydrolases"/>
    <property type="match status" value="1"/>
</dbReference>
<evidence type="ECO:0000256" key="4">
    <source>
        <dbReference type="ARBA" id="ARBA00023134"/>
    </source>
</evidence>
<comment type="caution">
    <text evidence="6">The sequence shown here is derived from an EMBL/GenBank/DDBJ whole genome shotgun (WGS) entry which is preliminary data.</text>
</comment>
<reference evidence="6" key="1">
    <citation type="submission" date="2022-06" db="EMBL/GenBank/DDBJ databases">
        <authorList>
            <person name="Andreotti S."/>
            <person name="Wyler E."/>
        </authorList>
    </citation>
    <scope>NUCLEOTIDE SEQUENCE</scope>
</reference>
<feature type="domain" description="IRG-type G" evidence="5">
    <location>
        <begin position="69"/>
        <end position="251"/>
    </location>
</feature>
<dbReference type="CDD" id="cd04104">
    <property type="entry name" value="p47_IIGP_like"/>
    <property type="match status" value="1"/>
</dbReference>
<dbReference type="GO" id="GO:0045087">
    <property type="term" value="P:innate immune response"/>
    <property type="evidence" value="ECO:0007669"/>
    <property type="project" value="TreeGrafter"/>
</dbReference>
<organism evidence="6 7">
    <name type="scientific">Phodopus roborovskii</name>
    <name type="common">Roborovski's desert hamster</name>
    <name type="synonym">Cricetulus roborovskii</name>
    <dbReference type="NCBI Taxonomy" id="109678"/>
    <lineage>
        <taxon>Eukaryota</taxon>
        <taxon>Metazoa</taxon>
        <taxon>Chordata</taxon>
        <taxon>Craniata</taxon>
        <taxon>Vertebrata</taxon>
        <taxon>Euteleostomi</taxon>
        <taxon>Mammalia</taxon>
        <taxon>Eutheria</taxon>
        <taxon>Euarchontoglires</taxon>
        <taxon>Glires</taxon>
        <taxon>Rodentia</taxon>
        <taxon>Myomorpha</taxon>
        <taxon>Muroidea</taxon>
        <taxon>Cricetidae</taxon>
        <taxon>Cricetinae</taxon>
        <taxon>Phodopus</taxon>
    </lineage>
</organism>
<evidence type="ECO:0000313" key="6">
    <source>
        <dbReference type="EMBL" id="CAH7023098.1"/>
    </source>
</evidence>
<dbReference type="InterPro" id="IPR030385">
    <property type="entry name" value="G_IRG_dom"/>
</dbReference>
<dbReference type="EMBL" id="CALSGD010001533">
    <property type="protein sequence ID" value="CAH7023098.1"/>
    <property type="molecule type" value="Genomic_DNA"/>
</dbReference>
<dbReference type="InterPro" id="IPR027417">
    <property type="entry name" value="P-loop_NTPase"/>
</dbReference>
<evidence type="ECO:0000313" key="7">
    <source>
        <dbReference type="Proteomes" id="UP001152836"/>
    </source>
</evidence>
<keyword evidence="4" id="KW-0342">GTP-binding</keyword>
<accession>A0AAU9ZXZ3</accession>
<protein>
    <submittedName>
        <fullName evidence="6">RGD1305184 protein</fullName>
    </submittedName>
</protein>
<dbReference type="Pfam" id="PF05049">
    <property type="entry name" value="IIGP"/>
    <property type="match status" value="1"/>
</dbReference>
<dbReference type="PROSITE" id="PS51716">
    <property type="entry name" value="G_IRG"/>
    <property type="match status" value="1"/>
</dbReference>
<dbReference type="GO" id="GO:0035458">
    <property type="term" value="P:cellular response to interferon-beta"/>
    <property type="evidence" value="ECO:0007669"/>
    <property type="project" value="TreeGrafter"/>
</dbReference>
<dbReference type="PANTHER" id="PTHR32341">
    <property type="entry name" value="INTERFERON-INDUCIBLE GTPASE"/>
    <property type="match status" value="1"/>
</dbReference>
<evidence type="ECO:0000259" key="5">
    <source>
        <dbReference type="PROSITE" id="PS51716"/>
    </source>
</evidence>
<dbReference type="GO" id="GO:0003924">
    <property type="term" value="F:GTPase activity"/>
    <property type="evidence" value="ECO:0007669"/>
    <property type="project" value="TreeGrafter"/>
</dbReference>
<dbReference type="GO" id="GO:0000045">
    <property type="term" value="P:autophagosome assembly"/>
    <property type="evidence" value="ECO:0007669"/>
    <property type="project" value="TreeGrafter"/>
</dbReference>
<keyword evidence="7" id="KW-1185">Reference proteome</keyword>
<evidence type="ECO:0000256" key="3">
    <source>
        <dbReference type="ARBA" id="ARBA00022801"/>
    </source>
</evidence>
<dbReference type="AlphaFoldDB" id="A0AAU9ZXZ3"/>
<comment type="similarity">
    <text evidence="1">Belongs to the TRAFAC class dynamin-like GTPase superfamily. IRG family.</text>
</comment>
<dbReference type="FunFam" id="3.40.50.300:FF:000541">
    <property type="entry name" value="Immunity related GTPase M"/>
    <property type="match status" value="1"/>
</dbReference>
<keyword evidence="2" id="KW-0547">Nucleotide-binding</keyword>
<dbReference type="PANTHER" id="PTHR32341:SF4">
    <property type="entry name" value="INTERFERON-GAMMA-INDUCIBLE GTPASE IFGGA3 PROTEIN-RELATED"/>
    <property type="match status" value="1"/>
</dbReference>
<evidence type="ECO:0000256" key="2">
    <source>
        <dbReference type="ARBA" id="ARBA00022741"/>
    </source>
</evidence>
<keyword evidence="3" id="KW-0378">Hydrolase</keyword>
<dbReference type="InterPro" id="IPR051515">
    <property type="entry name" value="IRG"/>
</dbReference>
<proteinExistence type="inferred from homology"/>
<evidence type="ECO:0000256" key="1">
    <source>
        <dbReference type="ARBA" id="ARBA00005429"/>
    </source>
</evidence>
<gene>
    <name evidence="6" type="primary">RGD1305184</name>
    <name evidence="6" type="ORF">PHOROB_LOCUS13667</name>
</gene>